<keyword evidence="1" id="KW-0812">Transmembrane</keyword>
<protein>
    <recommendedName>
        <fullName evidence="3">Holin</fullName>
    </recommendedName>
</protein>
<sequence>MIYFTAFCLTFVYVFLKGFQYKNVVHNKWLGMFTTSYIMNVFEVLQVGAYAKITLQGDWWYAIVSGTAAAFSIVLATWTHNKMYKH</sequence>
<feature type="transmembrane region" description="Helical" evidence="1">
    <location>
        <begin position="59"/>
        <end position="78"/>
    </location>
</feature>
<dbReference type="EMBL" id="PQ015379">
    <property type="protein sequence ID" value="XDJ15365.1"/>
    <property type="molecule type" value="Genomic_DNA"/>
</dbReference>
<evidence type="ECO:0000256" key="1">
    <source>
        <dbReference type="SAM" id="Phobius"/>
    </source>
</evidence>
<organism evidence="2">
    <name type="scientific">Pseudomonas phage HRDY3</name>
    <dbReference type="NCBI Taxonomy" id="3236930"/>
    <lineage>
        <taxon>Viruses</taxon>
    </lineage>
</organism>
<name>A0AB39CES1_9VIRU</name>
<accession>A0AB39CES1</accession>
<reference evidence="2" key="1">
    <citation type="submission" date="2024-07" db="EMBL/GenBank/DDBJ databases">
        <authorList>
            <person name="Bringhurst R.M."/>
            <person name="Homer T.E."/>
        </authorList>
    </citation>
    <scope>NUCLEOTIDE SEQUENCE</scope>
</reference>
<evidence type="ECO:0000313" key="2">
    <source>
        <dbReference type="EMBL" id="XDJ15365.1"/>
    </source>
</evidence>
<keyword evidence="1" id="KW-0472">Membrane</keyword>
<keyword evidence="1" id="KW-1133">Transmembrane helix</keyword>
<proteinExistence type="predicted"/>
<evidence type="ECO:0008006" key="3">
    <source>
        <dbReference type="Google" id="ProtNLM"/>
    </source>
</evidence>